<dbReference type="Proteomes" id="UP000076552">
    <property type="component" value="Unassembled WGS sequence"/>
</dbReference>
<dbReference type="AlphaFoldDB" id="A0A166UAE3"/>
<feature type="region of interest" description="Disordered" evidence="1">
    <location>
        <begin position="53"/>
        <end position="74"/>
    </location>
</feature>
<feature type="signal peptide" evidence="2">
    <location>
        <begin position="1"/>
        <end position="16"/>
    </location>
</feature>
<keyword evidence="4" id="KW-1185">Reference proteome</keyword>
<evidence type="ECO:0000313" key="4">
    <source>
        <dbReference type="Proteomes" id="UP000076552"/>
    </source>
</evidence>
<feature type="chain" id="PRO_5007880485" evidence="2">
    <location>
        <begin position="17"/>
        <end position="369"/>
    </location>
</feature>
<dbReference type="EMBL" id="LFIV01000048">
    <property type="protein sequence ID" value="KZL73169.1"/>
    <property type="molecule type" value="Genomic_DNA"/>
</dbReference>
<evidence type="ECO:0000256" key="2">
    <source>
        <dbReference type="SAM" id="SignalP"/>
    </source>
</evidence>
<proteinExistence type="predicted"/>
<keyword evidence="2" id="KW-0732">Signal</keyword>
<sequence length="369" mass="40415">MKSTTLMAALLAVAQAATIPEASKVVTIPDSVLDAAISEPLVNYVPGPIAGTNPSSLLTSSEDPESQSLSSPEEISLSGAQAWAAIELEAAAALGSSPEDAERLSETRARDISEIAKGPGGGFNRDRTSRPAPPNFHRGVTKEQLCIYFRGIAWKTGDLQRPVYQWQYEYVPWLIHNKGPYIYVLDGLRHIEWILWKIERSLQYTTIFTPEEERAIIRCYYQFSGYERQVTRLPTGAPAPVSPTTTAAATPTSTGSVEMAKAAEKPPGTGKSPVTTLPGSDRWFRPFPSLKKLLRIITAKAPVSRYQSYANHRIHNVLQNLDRSAIGAAKALIDKFQSNPAKDFLIYDVKEGQGLKKALSDAINAYEVK</sequence>
<feature type="region of interest" description="Disordered" evidence="1">
    <location>
        <begin position="234"/>
        <end position="277"/>
    </location>
</feature>
<reference evidence="3 4" key="1">
    <citation type="submission" date="2015-06" db="EMBL/GenBank/DDBJ databases">
        <title>Survival trade-offs in plant roots during colonization by closely related pathogenic and mutualistic fungi.</title>
        <authorList>
            <person name="Hacquard S."/>
            <person name="Kracher B."/>
            <person name="Hiruma K."/>
            <person name="Weinman A."/>
            <person name="Muench P."/>
            <person name="Garrido Oter R."/>
            <person name="Ver Loren van Themaat E."/>
            <person name="Dallerey J.-F."/>
            <person name="Damm U."/>
            <person name="Henrissat B."/>
            <person name="Lespinet O."/>
            <person name="Thon M."/>
            <person name="Kemen E."/>
            <person name="McHardy A.C."/>
            <person name="Schulze-Lefert P."/>
            <person name="O'Connell R.J."/>
        </authorList>
    </citation>
    <scope>NUCLEOTIDE SEQUENCE [LARGE SCALE GENOMIC DNA]</scope>
    <source>
        <strain evidence="3 4">0861</strain>
    </source>
</reference>
<evidence type="ECO:0000313" key="3">
    <source>
        <dbReference type="EMBL" id="KZL73169.1"/>
    </source>
</evidence>
<feature type="compositionally biased region" description="Low complexity" evidence="1">
    <location>
        <begin position="234"/>
        <end position="257"/>
    </location>
</feature>
<dbReference type="OrthoDB" id="4850914at2759"/>
<evidence type="ECO:0000256" key="1">
    <source>
        <dbReference type="SAM" id="MobiDB-lite"/>
    </source>
</evidence>
<organism evidence="3 4">
    <name type="scientific">Colletotrichum tofieldiae</name>
    <dbReference type="NCBI Taxonomy" id="708197"/>
    <lineage>
        <taxon>Eukaryota</taxon>
        <taxon>Fungi</taxon>
        <taxon>Dikarya</taxon>
        <taxon>Ascomycota</taxon>
        <taxon>Pezizomycotina</taxon>
        <taxon>Sordariomycetes</taxon>
        <taxon>Hypocreomycetidae</taxon>
        <taxon>Glomerellales</taxon>
        <taxon>Glomerellaceae</taxon>
        <taxon>Colletotrichum</taxon>
        <taxon>Colletotrichum spaethianum species complex</taxon>
    </lineage>
</organism>
<feature type="region of interest" description="Disordered" evidence="1">
    <location>
        <begin position="97"/>
        <end position="135"/>
    </location>
</feature>
<accession>A0A166UAE3</accession>
<protein>
    <submittedName>
        <fullName evidence="3">Uncharacterized protein</fullName>
    </submittedName>
</protein>
<feature type="compositionally biased region" description="Basic and acidic residues" evidence="1">
    <location>
        <begin position="100"/>
        <end position="114"/>
    </location>
</feature>
<comment type="caution">
    <text evidence="3">The sequence shown here is derived from an EMBL/GenBank/DDBJ whole genome shotgun (WGS) entry which is preliminary data.</text>
</comment>
<name>A0A166UAE3_9PEZI</name>
<gene>
    <name evidence="3" type="ORF">CT0861_02550</name>
</gene>